<keyword evidence="3" id="KW-1185">Reference proteome</keyword>
<dbReference type="EMBL" id="JAFNEN010000282">
    <property type="protein sequence ID" value="KAG8186972.1"/>
    <property type="molecule type" value="Genomic_DNA"/>
</dbReference>
<proteinExistence type="predicted"/>
<sequence length="67" mass="7392">MLFISFFVQLVLSVNGDLYMRDTVVSTTGTYKCEVSADAPSFQTVSAQKRLVVRGTELHISSVKDTC</sequence>
<protein>
    <submittedName>
        <fullName evidence="2">Uncharacterized protein</fullName>
    </submittedName>
</protein>
<evidence type="ECO:0000256" key="1">
    <source>
        <dbReference type="SAM" id="SignalP"/>
    </source>
</evidence>
<dbReference type="AlphaFoldDB" id="A0AAV6URM7"/>
<keyword evidence="1" id="KW-0732">Signal</keyword>
<feature type="chain" id="PRO_5043451047" evidence="1">
    <location>
        <begin position="17"/>
        <end position="67"/>
    </location>
</feature>
<accession>A0AAV6URM7</accession>
<name>A0AAV6URM7_9ARAC</name>
<reference evidence="2 3" key="1">
    <citation type="journal article" date="2022" name="Nat. Ecol. Evol.">
        <title>A masculinizing supergene underlies an exaggerated male reproductive morph in a spider.</title>
        <authorList>
            <person name="Hendrickx F."/>
            <person name="De Corte Z."/>
            <person name="Sonet G."/>
            <person name="Van Belleghem S.M."/>
            <person name="Kostlbacher S."/>
            <person name="Vangestel C."/>
        </authorList>
    </citation>
    <scope>NUCLEOTIDE SEQUENCE [LARGE SCALE GENOMIC DNA]</scope>
    <source>
        <strain evidence="2">W744_W776</strain>
    </source>
</reference>
<gene>
    <name evidence="2" type="ORF">JTE90_005745</name>
</gene>
<dbReference type="Proteomes" id="UP000827092">
    <property type="component" value="Unassembled WGS sequence"/>
</dbReference>
<evidence type="ECO:0000313" key="3">
    <source>
        <dbReference type="Proteomes" id="UP000827092"/>
    </source>
</evidence>
<feature type="signal peptide" evidence="1">
    <location>
        <begin position="1"/>
        <end position="16"/>
    </location>
</feature>
<organism evidence="2 3">
    <name type="scientific">Oedothorax gibbosus</name>
    <dbReference type="NCBI Taxonomy" id="931172"/>
    <lineage>
        <taxon>Eukaryota</taxon>
        <taxon>Metazoa</taxon>
        <taxon>Ecdysozoa</taxon>
        <taxon>Arthropoda</taxon>
        <taxon>Chelicerata</taxon>
        <taxon>Arachnida</taxon>
        <taxon>Araneae</taxon>
        <taxon>Araneomorphae</taxon>
        <taxon>Entelegynae</taxon>
        <taxon>Araneoidea</taxon>
        <taxon>Linyphiidae</taxon>
        <taxon>Erigoninae</taxon>
        <taxon>Oedothorax</taxon>
    </lineage>
</organism>
<comment type="caution">
    <text evidence="2">The sequence shown here is derived from an EMBL/GenBank/DDBJ whole genome shotgun (WGS) entry which is preliminary data.</text>
</comment>
<evidence type="ECO:0000313" key="2">
    <source>
        <dbReference type="EMBL" id="KAG8186972.1"/>
    </source>
</evidence>